<feature type="transmembrane region" description="Helical" evidence="8">
    <location>
        <begin position="91"/>
        <end position="110"/>
    </location>
</feature>
<feature type="transmembrane region" description="Helical" evidence="8">
    <location>
        <begin position="212"/>
        <end position="239"/>
    </location>
</feature>
<feature type="transmembrane region" description="Helical" evidence="8">
    <location>
        <begin position="130"/>
        <end position="150"/>
    </location>
</feature>
<dbReference type="EMBL" id="LLZZ01000173">
    <property type="protein sequence ID" value="KTA96340.1"/>
    <property type="molecule type" value="Genomic_DNA"/>
</dbReference>
<comment type="similarity">
    <text evidence="2">Belongs to the tellurite-resistance/dicarboxylate transporter (TDT) family.</text>
</comment>
<sequence>MRRLMKQLVRDFEPFMFVMVMASGISSNLLYDFAFPSHWMRVCSYIMFGIACAIFIVLQIYVFVHAYYSIKKDSFKVYFKRYYAGVTYGPFWGAYPMGLATIINYISFLANNEAAGTGNAKRLIVLAYALWWYDQLISLLTAWGVSFLIWQKYDFDKNDISPHVTPNQKSAAETLKSVLLLGVIPLVVASSSLGGFTMSPIFIKYFGRHIQLLNIFVCALSLFHALIFVFFIITIYIWSLYVNKIPPMGQVFSMFLILGPLGQGSYSFLLIGENVEKYTHLYYRPGHPYYNELLVEIIPWCFKIIFLLLVLALVSLGYFFTFLCFISILSYSKTKDATGPKVKRIYTFHKGWLGMTFPMGTMSLANKEIYVIYNNYVPVKTFRYIGAIYGGVCICWTIICLTLTLLQSIIKPVYFRYSKWKETEENTSTEKSLESSNDIQESCQDDFTRLL</sequence>
<dbReference type="VEuPathDB" id="FungiDB:B1J91_H05687g"/>
<name>A0A0W0C9S0_CANGB</name>
<evidence type="ECO:0000256" key="1">
    <source>
        <dbReference type="ARBA" id="ARBA00004651"/>
    </source>
</evidence>
<dbReference type="GO" id="GO:0005886">
    <property type="term" value="C:plasma membrane"/>
    <property type="evidence" value="ECO:0007669"/>
    <property type="project" value="UniProtKB-SubCell"/>
</dbReference>
<accession>A0A0W0C9S0</accession>
<keyword evidence="4" id="KW-1003">Cell membrane</keyword>
<evidence type="ECO:0000256" key="7">
    <source>
        <dbReference type="ARBA" id="ARBA00023136"/>
    </source>
</evidence>
<dbReference type="VEuPathDB" id="FungiDB:GVI51_H05533"/>
<feature type="transmembrane region" description="Helical" evidence="8">
    <location>
        <begin position="12"/>
        <end position="33"/>
    </location>
</feature>
<dbReference type="PANTHER" id="PTHR31686:SF1">
    <property type="entry name" value="SULFITE EFFLUX PUMP SSU1"/>
    <property type="match status" value="1"/>
</dbReference>
<organism evidence="9 10">
    <name type="scientific">Candida glabrata</name>
    <name type="common">Yeast</name>
    <name type="synonym">Torulopsis glabrata</name>
    <dbReference type="NCBI Taxonomy" id="5478"/>
    <lineage>
        <taxon>Eukaryota</taxon>
        <taxon>Fungi</taxon>
        <taxon>Dikarya</taxon>
        <taxon>Ascomycota</taxon>
        <taxon>Saccharomycotina</taxon>
        <taxon>Saccharomycetes</taxon>
        <taxon>Saccharomycetales</taxon>
        <taxon>Saccharomycetaceae</taxon>
        <taxon>Nakaseomyces</taxon>
    </lineage>
</organism>
<proteinExistence type="inferred from homology"/>
<evidence type="ECO:0000256" key="8">
    <source>
        <dbReference type="SAM" id="Phobius"/>
    </source>
</evidence>
<evidence type="ECO:0000256" key="6">
    <source>
        <dbReference type="ARBA" id="ARBA00022989"/>
    </source>
</evidence>
<feature type="transmembrane region" description="Helical" evidence="8">
    <location>
        <begin position="304"/>
        <end position="331"/>
    </location>
</feature>
<dbReference type="Pfam" id="PF03595">
    <property type="entry name" value="SLAC1"/>
    <property type="match status" value="1"/>
</dbReference>
<evidence type="ECO:0000313" key="10">
    <source>
        <dbReference type="Proteomes" id="UP000054886"/>
    </source>
</evidence>
<dbReference type="CDD" id="cd09318">
    <property type="entry name" value="TDT_SSU1"/>
    <property type="match status" value="1"/>
</dbReference>
<feature type="transmembrane region" description="Helical" evidence="8">
    <location>
        <begin position="385"/>
        <end position="406"/>
    </location>
</feature>
<dbReference type="InterPro" id="IPR051629">
    <property type="entry name" value="Sulfite_efflux_TDT"/>
</dbReference>
<dbReference type="GO" id="GO:0000319">
    <property type="term" value="F:sulfite transmembrane transporter activity"/>
    <property type="evidence" value="ECO:0007669"/>
    <property type="project" value="EnsemblFungi"/>
</dbReference>
<dbReference type="InterPro" id="IPR038665">
    <property type="entry name" value="Voltage-dep_anion_channel_sf"/>
</dbReference>
<keyword evidence="3" id="KW-0813">Transport</keyword>
<dbReference type="Proteomes" id="UP000054886">
    <property type="component" value="Unassembled WGS sequence"/>
</dbReference>
<feature type="transmembrane region" description="Helical" evidence="8">
    <location>
        <begin position="251"/>
        <end position="271"/>
    </location>
</feature>
<evidence type="ECO:0000313" key="9">
    <source>
        <dbReference type="EMBL" id="KTA96340.1"/>
    </source>
</evidence>
<dbReference type="AlphaFoldDB" id="A0A0W0C9S0"/>
<evidence type="ECO:0000256" key="5">
    <source>
        <dbReference type="ARBA" id="ARBA00022692"/>
    </source>
</evidence>
<comment type="caution">
    <text evidence="9">The sequence shown here is derived from an EMBL/GenBank/DDBJ whole genome shotgun (WGS) entry which is preliminary data.</text>
</comment>
<evidence type="ECO:0000256" key="4">
    <source>
        <dbReference type="ARBA" id="ARBA00022475"/>
    </source>
</evidence>
<evidence type="ECO:0000256" key="2">
    <source>
        <dbReference type="ARBA" id="ARBA00008566"/>
    </source>
</evidence>
<dbReference type="PANTHER" id="PTHR31686">
    <property type="match status" value="1"/>
</dbReference>
<dbReference type="Gene3D" id="1.50.10.150">
    <property type="entry name" value="Voltage-dependent anion channel"/>
    <property type="match status" value="1"/>
</dbReference>
<dbReference type="InterPro" id="IPR004695">
    <property type="entry name" value="SLAC1/Mae1/Ssu1/TehA"/>
</dbReference>
<feature type="transmembrane region" description="Helical" evidence="8">
    <location>
        <begin position="178"/>
        <end position="206"/>
    </location>
</feature>
<evidence type="ECO:0000256" key="3">
    <source>
        <dbReference type="ARBA" id="ARBA00022448"/>
    </source>
</evidence>
<feature type="transmembrane region" description="Helical" evidence="8">
    <location>
        <begin position="352"/>
        <end position="373"/>
    </location>
</feature>
<keyword evidence="5 8" id="KW-0812">Transmembrane</keyword>
<dbReference type="VEuPathDB" id="FungiDB:GWK60_H05599"/>
<keyword evidence="6 8" id="KW-1133">Transmembrane helix</keyword>
<reference evidence="9 10" key="1">
    <citation type="submission" date="2015-10" db="EMBL/GenBank/DDBJ databases">
        <title>Draft genomes sequences of Candida glabrata isolates 1A, 1B, 2A, 2B, 3A and 3B.</title>
        <authorList>
            <person name="Haavelsrud O.E."/>
            <person name="Gaustad P."/>
        </authorList>
    </citation>
    <scope>NUCLEOTIDE SEQUENCE [LARGE SCALE GENOMIC DNA]</scope>
    <source>
        <strain evidence="9">910700640</strain>
    </source>
</reference>
<comment type="subcellular location">
    <subcellularLocation>
        <location evidence="1">Cell membrane</location>
        <topology evidence="1">Multi-pass membrane protein</topology>
    </subcellularLocation>
</comment>
<gene>
    <name evidence="9" type="ORF">AO440_002136</name>
</gene>
<keyword evidence="7 8" id="KW-0472">Membrane</keyword>
<dbReference type="VEuPathDB" id="FungiDB:CAGL0H05687g"/>
<feature type="transmembrane region" description="Helical" evidence="8">
    <location>
        <begin position="45"/>
        <end position="70"/>
    </location>
</feature>
<protein>
    <submittedName>
        <fullName evidence="9">Sulfite efflux pump SSU1</fullName>
    </submittedName>
</protein>